<dbReference type="InterPro" id="IPR004358">
    <property type="entry name" value="Sig_transdc_His_kin-like_C"/>
</dbReference>
<evidence type="ECO:0000256" key="1">
    <source>
        <dbReference type="ARBA" id="ARBA00000085"/>
    </source>
</evidence>
<dbReference type="InterPro" id="IPR011006">
    <property type="entry name" value="CheY-like_superfamily"/>
</dbReference>
<dbReference type="PROSITE" id="PS50110">
    <property type="entry name" value="RESPONSE_REGULATORY"/>
    <property type="match status" value="1"/>
</dbReference>
<evidence type="ECO:0000256" key="9">
    <source>
        <dbReference type="PROSITE-ProRule" id="PRU00703"/>
    </source>
</evidence>
<sequence length="1071" mass="119536">MPNQENNSLINYHPLTATAETTVDVAIALISQNSANYLVVLANAEPDSPVVGLFTEREVIQSIASGNPLNQLSLASVINKKLITINESALENLFALNALLRQHQIKYLPILGKTGNLIGVTTRQSIQDRLLETKQAEIALRESEEKFRVIFNQAIQFISLLQPDGTILEINQTALDFVGSTREKVIGKPLWETKCWTISPETQSELKLAIAAAAAGALMRYEVNVIGTNNQITTIDFSLHPICNQQGQVTLLISEGRDISDRKALEKKLALREALLNAFFSSAPVGLSIVDEELRYVKINQQLAEINGLPASEHIGKPFNQILPEISSTLIPLYQQVLTKDKPTLNLEIRGELPSQPGVLRDWIFSLFPIPGEDGHSLNVGSVVLEVTERKRAEKALQESAKREQTLTQVIQKIRQTLELPEIFNATTTELRQLLDCDRVTIYRFHNDWKGEFVAESVADGWISFLEAQHINPQLTDCILNQEECIIKKLSQSNLEKRTANYLVVANIEQSKLTNCPFQVIKQFAAKAFLIVPIFCGDRFWGLLATYQNSHPRQWQESEINVVLQIGDQLAVALQQAELLSQTQSQSLELMKAKEAADAANYAKSQFLAKMSHELRTPLNAILGFSQIMVGHKSISSEHRKNLEIINRSGEHLLNLINDILSMAKIESGQISLNEACFDLYQMLELLKDMFQLKAEHKGLELNFIIAPEVPQNIQADESKLRQILLNLLGNAIKFTHTGYVTLTVCLAPLATPATEYVQIIFTVQDTGPGIAPDEITTLFQPFSQTQTGRQTGQGTGLGLAIGQQFAKLMGGEIVVESQLGIGSIFTFNISAKLVSNTEKNISLNTQEVICLEPNQPTYRILVVEDIKENRQLLVKLLAPLGFEVREAENGQEAVTIWESWQPHLILMDMRMPIMDGYKATRQIKAHAQGKNTVIIALTASVFEEQQPAILKAGCDDFIPKPFRSEILLEKIAKYLGVRYIYAENSQPVPEHCQAPLLTSEDLQVMSLEWIANLHQAAAAVDDQLVIELLEEIPETYINLANILTKLVENFRLDIILKITELCLREEDALP</sequence>
<evidence type="ECO:0000259" key="13">
    <source>
        <dbReference type="PROSITE" id="PS50112"/>
    </source>
</evidence>
<dbReference type="SUPFAM" id="SSF55785">
    <property type="entry name" value="PYP-like sensor domain (PAS domain)"/>
    <property type="match status" value="2"/>
</dbReference>
<dbReference type="InterPro" id="IPR003594">
    <property type="entry name" value="HATPase_dom"/>
</dbReference>
<evidence type="ECO:0000259" key="15">
    <source>
        <dbReference type="PROSITE" id="PS51371"/>
    </source>
</evidence>
<feature type="domain" description="PAS" evidence="13">
    <location>
        <begin position="143"/>
        <end position="217"/>
    </location>
</feature>
<dbReference type="Pfam" id="PF00512">
    <property type="entry name" value="HisKA"/>
    <property type="match status" value="1"/>
</dbReference>
<keyword evidence="17" id="KW-1185">Reference proteome</keyword>
<evidence type="ECO:0000256" key="8">
    <source>
        <dbReference type="PROSITE-ProRule" id="PRU00169"/>
    </source>
</evidence>
<dbReference type="PRINTS" id="PR00344">
    <property type="entry name" value="BCTRLSENSOR"/>
</dbReference>
<dbReference type="SMART" id="SM00116">
    <property type="entry name" value="CBS"/>
    <property type="match status" value="2"/>
</dbReference>
<dbReference type="SMART" id="SM00086">
    <property type="entry name" value="PAC"/>
    <property type="match status" value="2"/>
</dbReference>
<dbReference type="InterPro" id="IPR001610">
    <property type="entry name" value="PAC"/>
</dbReference>
<dbReference type="PANTHER" id="PTHR43047">
    <property type="entry name" value="TWO-COMPONENT HISTIDINE PROTEIN KINASE"/>
    <property type="match status" value="1"/>
</dbReference>
<dbReference type="Pfam" id="PF01590">
    <property type="entry name" value="GAF"/>
    <property type="match status" value="1"/>
</dbReference>
<dbReference type="InterPro" id="IPR013656">
    <property type="entry name" value="PAS_4"/>
</dbReference>
<dbReference type="InterPro" id="IPR005467">
    <property type="entry name" value="His_kinase_dom"/>
</dbReference>
<feature type="domain" description="Response regulatory" evidence="12">
    <location>
        <begin position="860"/>
        <end position="976"/>
    </location>
</feature>
<dbReference type="InterPro" id="IPR000644">
    <property type="entry name" value="CBS_dom"/>
</dbReference>
<proteinExistence type="inferred from homology"/>
<dbReference type="InterPro" id="IPR003661">
    <property type="entry name" value="HisK_dim/P_dom"/>
</dbReference>
<dbReference type="CDD" id="cd17546">
    <property type="entry name" value="REC_hyHK_CKI1_RcsC-like"/>
    <property type="match status" value="1"/>
</dbReference>
<evidence type="ECO:0000259" key="14">
    <source>
        <dbReference type="PROSITE" id="PS50113"/>
    </source>
</evidence>
<dbReference type="EMBL" id="JBHFNT010000245">
    <property type="protein sequence ID" value="MFB2838295.1"/>
    <property type="molecule type" value="Genomic_DNA"/>
</dbReference>
<dbReference type="RefSeq" id="WP_413280615.1">
    <property type="nucleotide sequence ID" value="NZ_JBHFNT010000245.1"/>
</dbReference>
<dbReference type="InterPro" id="IPR036097">
    <property type="entry name" value="HisK_dim/P_sf"/>
</dbReference>
<dbReference type="SUPFAM" id="SSF47384">
    <property type="entry name" value="Homodimeric domain of signal transducing histidine kinase"/>
    <property type="match status" value="1"/>
</dbReference>
<dbReference type="Gene3D" id="3.10.580.10">
    <property type="entry name" value="CBS-domain"/>
    <property type="match status" value="1"/>
</dbReference>
<dbReference type="PROSITE" id="PS50113">
    <property type="entry name" value="PAC"/>
    <property type="match status" value="2"/>
</dbReference>
<comment type="caution">
    <text evidence="16">The sequence shown here is derived from an EMBL/GenBank/DDBJ whole genome shotgun (WGS) entry which is preliminary data.</text>
</comment>
<dbReference type="EC" id="2.7.13.3" evidence="3"/>
<feature type="domain" description="CBS" evidence="15">
    <location>
        <begin position="78"/>
        <end position="137"/>
    </location>
</feature>
<dbReference type="PROSITE" id="PS50046">
    <property type="entry name" value="PHYTOCHROME_2"/>
    <property type="match status" value="1"/>
</dbReference>
<evidence type="ECO:0000256" key="7">
    <source>
        <dbReference type="ARBA" id="ARBA00023012"/>
    </source>
</evidence>
<feature type="domain" description="CBS" evidence="15">
    <location>
        <begin position="10"/>
        <end position="69"/>
    </location>
</feature>
<evidence type="ECO:0000256" key="5">
    <source>
        <dbReference type="ARBA" id="ARBA00022679"/>
    </source>
</evidence>
<accession>A0ABV4WT74</accession>
<dbReference type="SMART" id="SM00091">
    <property type="entry name" value="PAS"/>
    <property type="match status" value="2"/>
</dbReference>
<feature type="domain" description="Phytochrome chromophore attachment site" evidence="10">
    <location>
        <begin position="419"/>
        <end position="569"/>
    </location>
</feature>
<reference evidence="16 17" key="1">
    <citation type="submission" date="2024-09" db="EMBL/GenBank/DDBJ databases">
        <title>Floridaenema gen nov. (Aerosakkonemataceae, Aerosakkonematales ord. nov., Cyanobacteria) from benthic tropical and subtropical fresh waters, with the description of four new species.</title>
        <authorList>
            <person name="Moretto J.A."/>
            <person name="Berthold D.E."/>
            <person name="Lefler F.W."/>
            <person name="Huang I.-S."/>
            <person name="Laughinghouse H. IV."/>
        </authorList>
    </citation>
    <scope>NUCLEOTIDE SEQUENCE [LARGE SCALE GENOMIC DNA]</scope>
    <source>
        <strain evidence="16 17">BLCC-F167</strain>
    </source>
</reference>
<dbReference type="NCBIfam" id="TIGR00229">
    <property type="entry name" value="sensory_box"/>
    <property type="match status" value="2"/>
</dbReference>
<evidence type="ECO:0000256" key="2">
    <source>
        <dbReference type="ARBA" id="ARBA00006402"/>
    </source>
</evidence>
<dbReference type="Pfam" id="PF08448">
    <property type="entry name" value="PAS_4"/>
    <property type="match status" value="2"/>
</dbReference>
<dbReference type="Gene3D" id="3.30.450.20">
    <property type="entry name" value="PAS domain"/>
    <property type="match status" value="2"/>
</dbReference>
<feature type="domain" description="Histidine kinase" evidence="11">
    <location>
        <begin position="610"/>
        <end position="834"/>
    </location>
</feature>
<evidence type="ECO:0000259" key="11">
    <source>
        <dbReference type="PROSITE" id="PS50109"/>
    </source>
</evidence>
<feature type="domain" description="PAC" evidence="14">
    <location>
        <begin position="219"/>
        <end position="271"/>
    </location>
</feature>
<gene>
    <name evidence="16" type="ORF">ACE1CA_27700</name>
</gene>
<dbReference type="SUPFAM" id="SSF54631">
    <property type="entry name" value="CBS-domain pair"/>
    <property type="match status" value="1"/>
</dbReference>
<comment type="catalytic activity">
    <reaction evidence="1">
        <text>ATP + protein L-histidine = ADP + protein N-phospho-L-histidine.</text>
        <dbReference type="EC" id="2.7.13.3"/>
    </reaction>
</comment>
<dbReference type="InterPro" id="IPR000700">
    <property type="entry name" value="PAS-assoc_C"/>
</dbReference>
<dbReference type="InterPro" id="IPR001789">
    <property type="entry name" value="Sig_transdc_resp-reg_receiver"/>
</dbReference>
<comment type="similarity">
    <text evidence="2">In the N-terminal section; belongs to the phytochrome family.</text>
</comment>
<feature type="domain" description="PAC" evidence="14">
    <location>
        <begin position="345"/>
        <end position="399"/>
    </location>
</feature>
<dbReference type="InterPro" id="IPR000014">
    <property type="entry name" value="PAS"/>
</dbReference>
<evidence type="ECO:0000313" key="16">
    <source>
        <dbReference type="EMBL" id="MFB2838295.1"/>
    </source>
</evidence>
<dbReference type="Gene3D" id="3.30.450.40">
    <property type="match status" value="1"/>
</dbReference>
<evidence type="ECO:0000256" key="3">
    <source>
        <dbReference type="ARBA" id="ARBA00012438"/>
    </source>
</evidence>
<dbReference type="SMART" id="SM00388">
    <property type="entry name" value="HisKA"/>
    <property type="match status" value="1"/>
</dbReference>
<dbReference type="Gene3D" id="3.30.565.10">
    <property type="entry name" value="Histidine kinase-like ATPase, C-terminal domain"/>
    <property type="match status" value="1"/>
</dbReference>
<dbReference type="Pfam" id="PF00072">
    <property type="entry name" value="Response_reg"/>
    <property type="match status" value="1"/>
</dbReference>
<dbReference type="SMART" id="SM00065">
    <property type="entry name" value="GAF"/>
    <property type="match status" value="1"/>
</dbReference>
<dbReference type="InterPro" id="IPR029016">
    <property type="entry name" value="GAF-like_dom_sf"/>
</dbReference>
<dbReference type="Proteomes" id="UP001576780">
    <property type="component" value="Unassembled WGS sequence"/>
</dbReference>
<evidence type="ECO:0000256" key="6">
    <source>
        <dbReference type="ARBA" id="ARBA00022777"/>
    </source>
</evidence>
<dbReference type="SMART" id="SM00387">
    <property type="entry name" value="HATPase_c"/>
    <property type="match status" value="1"/>
</dbReference>
<feature type="domain" description="PAS" evidence="13">
    <location>
        <begin position="272"/>
        <end position="341"/>
    </location>
</feature>
<dbReference type="Gene3D" id="1.10.287.130">
    <property type="match status" value="1"/>
</dbReference>
<dbReference type="CDD" id="cd16922">
    <property type="entry name" value="HATPase_EvgS-ArcB-TorS-like"/>
    <property type="match status" value="1"/>
</dbReference>
<dbReference type="InterPro" id="IPR036890">
    <property type="entry name" value="HATPase_C_sf"/>
</dbReference>
<dbReference type="Pfam" id="PF02518">
    <property type="entry name" value="HATPase_c"/>
    <property type="match status" value="1"/>
</dbReference>
<feature type="modified residue" description="4-aspartylphosphate" evidence="8">
    <location>
        <position position="909"/>
    </location>
</feature>
<dbReference type="Gene3D" id="3.40.50.2300">
    <property type="match status" value="1"/>
</dbReference>
<evidence type="ECO:0000256" key="4">
    <source>
        <dbReference type="ARBA" id="ARBA00022553"/>
    </source>
</evidence>
<dbReference type="SMART" id="SM00448">
    <property type="entry name" value="REC"/>
    <property type="match status" value="1"/>
</dbReference>
<dbReference type="SUPFAM" id="SSF52172">
    <property type="entry name" value="CheY-like"/>
    <property type="match status" value="1"/>
</dbReference>
<keyword evidence="6" id="KW-0418">Kinase</keyword>
<keyword evidence="9" id="KW-0129">CBS domain</keyword>
<dbReference type="SUPFAM" id="SSF55874">
    <property type="entry name" value="ATPase domain of HSP90 chaperone/DNA topoisomerase II/histidine kinase"/>
    <property type="match status" value="1"/>
</dbReference>
<evidence type="ECO:0000313" key="17">
    <source>
        <dbReference type="Proteomes" id="UP001576780"/>
    </source>
</evidence>
<dbReference type="InterPro" id="IPR046342">
    <property type="entry name" value="CBS_dom_sf"/>
</dbReference>
<keyword evidence="4 8" id="KW-0597">Phosphoprotein</keyword>
<dbReference type="PROSITE" id="PS50109">
    <property type="entry name" value="HIS_KIN"/>
    <property type="match status" value="1"/>
</dbReference>
<organism evidence="16 17">
    <name type="scientific">Floridaenema evergladense BLCC-F167</name>
    <dbReference type="NCBI Taxonomy" id="3153639"/>
    <lineage>
        <taxon>Bacteria</taxon>
        <taxon>Bacillati</taxon>
        <taxon>Cyanobacteriota</taxon>
        <taxon>Cyanophyceae</taxon>
        <taxon>Oscillatoriophycideae</taxon>
        <taxon>Aerosakkonematales</taxon>
        <taxon>Aerosakkonemataceae</taxon>
        <taxon>Floridanema</taxon>
        <taxon>Floridanema evergladense</taxon>
    </lineage>
</organism>
<dbReference type="PROSITE" id="PS50112">
    <property type="entry name" value="PAS"/>
    <property type="match status" value="2"/>
</dbReference>
<evidence type="ECO:0000259" key="10">
    <source>
        <dbReference type="PROSITE" id="PS50046"/>
    </source>
</evidence>
<keyword evidence="7" id="KW-0902">Two-component regulatory system</keyword>
<protein>
    <recommendedName>
        <fullName evidence="3">histidine kinase</fullName>
        <ecNumber evidence="3">2.7.13.3</ecNumber>
    </recommendedName>
</protein>
<evidence type="ECO:0000259" key="12">
    <source>
        <dbReference type="PROSITE" id="PS50110"/>
    </source>
</evidence>
<dbReference type="PROSITE" id="PS51371">
    <property type="entry name" value="CBS"/>
    <property type="match status" value="2"/>
</dbReference>
<dbReference type="CDD" id="cd00130">
    <property type="entry name" value="PAS"/>
    <property type="match status" value="1"/>
</dbReference>
<dbReference type="InterPro" id="IPR003018">
    <property type="entry name" value="GAF"/>
</dbReference>
<name>A0ABV4WT74_9CYAN</name>
<dbReference type="CDD" id="cd00082">
    <property type="entry name" value="HisKA"/>
    <property type="match status" value="1"/>
</dbReference>
<keyword evidence="5" id="KW-0808">Transferase</keyword>
<dbReference type="InterPro" id="IPR035965">
    <property type="entry name" value="PAS-like_dom_sf"/>
</dbReference>
<dbReference type="InterPro" id="IPR016132">
    <property type="entry name" value="Phyto_chromo_attachment"/>
</dbReference>
<dbReference type="SUPFAM" id="SSF55781">
    <property type="entry name" value="GAF domain-like"/>
    <property type="match status" value="1"/>
</dbReference>